<accession>A0A914QY94</accession>
<dbReference type="GO" id="GO:0007034">
    <property type="term" value="P:vacuolar transport"/>
    <property type="evidence" value="ECO:0007669"/>
    <property type="project" value="InterPro"/>
</dbReference>
<keyword evidence="2" id="KW-1185">Reference proteome</keyword>
<dbReference type="Proteomes" id="UP000887578">
    <property type="component" value="Unplaced"/>
</dbReference>
<name>A0A914QY94_9BILA</name>
<evidence type="ECO:0000256" key="1">
    <source>
        <dbReference type="ARBA" id="ARBA00006190"/>
    </source>
</evidence>
<evidence type="ECO:0000313" key="2">
    <source>
        <dbReference type="Proteomes" id="UP000887578"/>
    </source>
</evidence>
<dbReference type="Gene3D" id="1.10.287.1060">
    <property type="entry name" value="ESAT-6-like"/>
    <property type="match status" value="1"/>
</dbReference>
<dbReference type="Pfam" id="PF03357">
    <property type="entry name" value="Snf7"/>
    <property type="match status" value="1"/>
</dbReference>
<proteinExistence type="inferred from homology"/>
<reference evidence="3" key="1">
    <citation type="submission" date="2022-11" db="UniProtKB">
        <authorList>
            <consortium name="WormBaseParasite"/>
        </authorList>
    </citation>
    <scope>IDENTIFICATION</scope>
</reference>
<sequence length="154" mass="17462">MKLQLSEEKILQSQALREQWIKEKTEEACAKARTDTKDALEALRRKKRLEIEQQYFDGVLQTIPSQRHLLENAESHTGILEAIKAAAKTIKLANIDFDPDDYHDLGENLAEDSQEVNSEIDYSEIKEFDLLAELGTINELPLASSFNVSGESKD</sequence>
<dbReference type="AlphaFoldDB" id="A0A914QY94"/>
<organism evidence="2 3">
    <name type="scientific">Panagrolaimus davidi</name>
    <dbReference type="NCBI Taxonomy" id="227884"/>
    <lineage>
        <taxon>Eukaryota</taxon>
        <taxon>Metazoa</taxon>
        <taxon>Ecdysozoa</taxon>
        <taxon>Nematoda</taxon>
        <taxon>Chromadorea</taxon>
        <taxon>Rhabditida</taxon>
        <taxon>Tylenchina</taxon>
        <taxon>Panagrolaimomorpha</taxon>
        <taxon>Panagrolaimoidea</taxon>
        <taxon>Panagrolaimidae</taxon>
        <taxon>Panagrolaimus</taxon>
    </lineage>
</organism>
<comment type="similarity">
    <text evidence="1">Belongs to the SNF7 family.</text>
</comment>
<evidence type="ECO:0000313" key="3">
    <source>
        <dbReference type="WBParaSite" id="PDA_v2.g9094.t1"/>
    </source>
</evidence>
<dbReference type="WBParaSite" id="PDA_v2.g9094.t1">
    <property type="protein sequence ID" value="PDA_v2.g9094.t1"/>
    <property type="gene ID" value="PDA_v2.g9094"/>
</dbReference>
<protein>
    <submittedName>
        <fullName evidence="3">Type III secretion system protein</fullName>
    </submittedName>
</protein>
<dbReference type="InterPro" id="IPR005024">
    <property type="entry name" value="Snf7_fam"/>
</dbReference>